<dbReference type="PATRIC" id="fig|66876.3.peg.6370"/>
<dbReference type="RefSeq" id="WP_245689681.1">
    <property type="nucleotide sequence ID" value="NZ_LGKG01000160.1"/>
</dbReference>
<feature type="transmembrane region" description="Helical" evidence="1">
    <location>
        <begin position="217"/>
        <end position="237"/>
    </location>
</feature>
<feature type="transmembrane region" description="Helical" evidence="1">
    <location>
        <begin position="162"/>
        <end position="181"/>
    </location>
</feature>
<feature type="domain" description="Acyltransferase 3" evidence="2">
    <location>
        <begin position="40"/>
        <end position="344"/>
    </location>
</feature>
<evidence type="ECO:0000313" key="4">
    <source>
        <dbReference type="Proteomes" id="UP000037982"/>
    </source>
</evidence>
<dbReference type="GO" id="GO:0016747">
    <property type="term" value="F:acyltransferase activity, transferring groups other than amino-acyl groups"/>
    <property type="evidence" value="ECO:0007669"/>
    <property type="project" value="InterPro"/>
</dbReference>
<evidence type="ECO:0000259" key="2">
    <source>
        <dbReference type="Pfam" id="PF01757"/>
    </source>
</evidence>
<feature type="transmembrane region" description="Helical" evidence="1">
    <location>
        <begin position="135"/>
        <end position="155"/>
    </location>
</feature>
<dbReference type="Pfam" id="PF01757">
    <property type="entry name" value="Acyl_transf_3"/>
    <property type="match status" value="1"/>
</dbReference>
<dbReference type="PANTHER" id="PTHR37312:SF1">
    <property type="entry name" value="MEMBRANE-BOUND ACYLTRANSFERASE YKRP-RELATED"/>
    <property type="match status" value="1"/>
</dbReference>
<dbReference type="Proteomes" id="UP000037982">
    <property type="component" value="Unassembled WGS sequence"/>
</dbReference>
<comment type="caution">
    <text evidence="3">The sequence shown here is derived from an EMBL/GenBank/DDBJ whole genome shotgun (WGS) entry which is preliminary data.</text>
</comment>
<feature type="transmembrane region" description="Helical" evidence="1">
    <location>
        <begin position="187"/>
        <end position="205"/>
    </location>
</feature>
<feature type="transmembrane region" description="Helical" evidence="1">
    <location>
        <begin position="104"/>
        <end position="123"/>
    </location>
</feature>
<keyword evidence="1" id="KW-1133">Transmembrane helix</keyword>
<evidence type="ECO:0000256" key="1">
    <source>
        <dbReference type="SAM" id="Phobius"/>
    </source>
</evidence>
<evidence type="ECO:0000313" key="3">
    <source>
        <dbReference type="EMBL" id="KPC60538.1"/>
    </source>
</evidence>
<dbReference type="AlphaFoldDB" id="A0A0N1JWB6"/>
<reference evidence="4" key="1">
    <citation type="submission" date="2015-07" db="EMBL/GenBank/DDBJ databases">
        <authorList>
            <person name="Ju K.-S."/>
            <person name="Doroghazi J.R."/>
            <person name="Metcalf W.W."/>
        </authorList>
    </citation>
    <scope>NUCLEOTIDE SEQUENCE [LARGE SCALE GENOMIC DNA]</scope>
    <source>
        <strain evidence="4">NRRL ISP-5002</strain>
    </source>
</reference>
<keyword evidence="1" id="KW-0472">Membrane</keyword>
<feature type="transmembrane region" description="Helical" evidence="1">
    <location>
        <begin position="257"/>
        <end position="282"/>
    </location>
</feature>
<accession>A0A0N1JWB6</accession>
<gene>
    <name evidence="3" type="ORF">ADL29_29045</name>
</gene>
<feature type="transmembrane region" description="Helical" evidence="1">
    <location>
        <begin position="327"/>
        <end position="345"/>
    </location>
</feature>
<feature type="transmembrane region" description="Helical" evidence="1">
    <location>
        <begin position="70"/>
        <end position="92"/>
    </location>
</feature>
<keyword evidence="4" id="KW-1185">Reference proteome</keyword>
<name>A0A0N1JWB6_9ACTN</name>
<sequence length="389" mass="43459">MFSAAIPFVRNVDPAPEGQQAPVPRALAPRVKPPSGGRDPFFDNAKYLAVVLVALGHTWEPLTHGGRAAMALYMTVYTFHMPVFILISGYLSRGFDLSPAKLKRLITSVAVPYVVFEVLYTFFQRWLQNDPNEPISLTSPYYLDWFLAALFVWRLSTPIWKLVRWPVPLALVIAVLAAASPEVGNDFAMMRVLQFLPFFVLGLHLTPAHFDLLRRRALRIAAVPVMLGAVVFAYWAAPRINAAWFRHNDAVQDLGVPAWVSPVMELALFGCSMVLTVCFLALVPRRQAWFTKLGAGTLYGYLLHGFVIKMSRWFGWYDDFSWVRTPVGEIVVTVLAAALITLLCTRPVRRVFRYVVEPKLSWAFKENAAALARARAGTADAAPSSSPGY</sequence>
<dbReference type="EMBL" id="LGKG01000160">
    <property type="protein sequence ID" value="KPC60538.1"/>
    <property type="molecule type" value="Genomic_DNA"/>
</dbReference>
<feature type="transmembrane region" description="Helical" evidence="1">
    <location>
        <begin position="289"/>
        <end position="307"/>
    </location>
</feature>
<dbReference type="InterPro" id="IPR052734">
    <property type="entry name" value="Nod_factor_acetyltransferase"/>
</dbReference>
<dbReference type="PANTHER" id="PTHR37312">
    <property type="entry name" value="MEMBRANE-BOUND ACYLTRANSFERASE YKRP-RELATED"/>
    <property type="match status" value="1"/>
</dbReference>
<organism evidence="3 4">
    <name type="scientific">Streptomyces chattanoogensis</name>
    <dbReference type="NCBI Taxonomy" id="66876"/>
    <lineage>
        <taxon>Bacteria</taxon>
        <taxon>Bacillati</taxon>
        <taxon>Actinomycetota</taxon>
        <taxon>Actinomycetes</taxon>
        <taxon>Kitasatosporales</taxon>
        <taxon>Streptomycetaceae</taxon>
        <taxon>Streptomyces</taxon>
    </lineage>
</organism>
<protein>
    <submittedName>
        <fullName evidence="3">Membrane protein</fullName>
    </submittedName>
</protein>
<proteinExistence type="predicted"/>
<keyword evidence="1" id="KW-0812">Transmembrane</keyword>
<dbReference type="InterPro" id="IPR002656">
    <property type="entry name" value="Acyl_transf_3_dom"/>
</dbReference>